<evidence type="ECO:0000313" key="6">
    <source>
        <dbReference type="Proteomes" id="UP001147747"/>
    </source>
</evidence>
<dbReference type="GeneID" id="81367260"/>
<dbReference type="Pfam" id="PF13450">
    <property type="entry name" value="NAD_binding_8"/>
    <property type="match status" value="1"/>
</dbReference>
<accession>A0A9W9W5G5</accession>
<dbReference type="AlphaFoldDB" id="A0A9W9W5G5"/>
<evidence type="ECO:0008006" key="7">
    <source>
        <dbReference type="Google" id="ProtNLM"/>
    </source>
</evidence>
<dbReference type="EMBL" id="JAPZBU010000005">
    <property type="protein sequence ID" value="KAJ5403772.1"/>
    <property type="molecule type" value="Genomic_DNA"/>
</dbReference>
<organism evidence="5 6">
    <name type="scientific">Penicillium cosmopolitanum</name>
    <dbReference type="NCBI Taxonomy" id="1131564"/>
    <lineage>
        <taxon>Eukaryota</taxon>
        <taxon>Fungi</taxon>
        <taxon>Dikarya</taxon>
        <taxon>Ascomycota</taxon>
        <taxon>Pezizomycotina</taxon>
        <taxon>Eurotiomycetes</taxon>
        <taxon>Eurotiomycetidae</taxon>
        <taxon>Eurotiales</taxon>
        <taxon>Aspergillaceae</taxon>
        <taxon>Penicillium</taxon>
    </lineage>
</organism>
<reference evidence="5" key="2">
    <citation type="journal article" date="2023" name="IMA Fungus">
        <title>Comparative genomic study of the Penicillium genus elucidates a diverse pangenome and 15 lateral gene transfer events.</title>
        <authorList>
            <person name="Petersen C."/>
            <person name="Sorensen T."/>
            <person name="Nielsen M.R."/>
            <person name="Sondergaard T.E."/>
            <person name="Sorensen J.L."/>
            <person name="Fitzpatrick D.A."/>
            <person name="Frisvad J.C."/>
            <person name="Nielsen K.L."/>
        </authorList>
    </citation>
    <scope>NUCLEOTIDE SEQUENCE</scope>
    <source>
        <strain evidence="5">IBT 29677</strain>
    </source>
</reference>
<evidence type="ECO:0000256" key="1">
    <source>
        <dbReference type="ARBA" id="ARBA00001974"/>
    </source>
</evidence>
<gene>
    <name evidence="5" type="ORF">N7509_003643</name>
</gene>
<evidence type="ECO:0000256" key="3">
    <source>
        <dbReference type="ARBA" id="ARBA00022630"/>
    </source>
</evidence>
<evidence type="ECO:0000313" key="5">
    <source>
        <dbReference type="EMBL" id="KAJ5403772.1"/>
    </source>
</evidence>
<keyword evidence="3" id="KW-0285">Flavoprotein</keyword>
<reference evidence="5" key="1">
    <citation type="submission" date="2022-12" db="EMBL/GenBank/DDBJ databases">
        <authorList>
            <person name="Petersen C."/>
        </authorList>
    </citation>
    <scope>NUCLEOTIDE SEQUENCE</scope>
    <source>
        <strain evidence="5">IBT 29677</strain>
    </source>
</reference>
<sequence length="568" mass="64918">MVIETNLSGGKSTATSVNNVTNSSVSPNWVPVREAPVFSPRKIKVVCVGAGFSGLMLAYKWKHHKLNEFINLTIYEKNPEVGGTWYENRYPGVGCDVPAHIYTFPFEPNPDWSSFYASGAEIWKYIKQTTKKHHLDERVSFNSKVVSTYWNDLTATWKIKVDKGGSVTESEADVLINGSGILNQWRWPELERLHSFTGTLVHSANWNQSLNWEGKNVAIIGNGSSAIQMLPEMQPKSRSIFTYIRSPTWITPNFAAQFTPEGKNFSYSEEQKRKFRENPDELFKLRKNIEHEFNKFFYTLLADSPEQAAIGEYTRKQMQERLKNNPELCANLIPDFKVGCRRLSPGDGYLEALQEPNVSIEYNPIERVTERGIVSGGSEKEFDIIVCATGFDVSFTPPWDMVGNHGINLRDQWQDTPEAYFGLCTKNMPNFFIFNGPNCPVAHGSLLSAINFTADWVLRWCEKIATEDIRSIVINEAAMNDYNVYSQEFHKRTVWTGGCRSWFKNNKVDGKVTAMYAGSVPHYKEILDSFRTEDFDISYNSRNRFRFMGNGLTLRDARGEDLAYYMEK</sequence>
<evidence type="ECO:0000256" key="4">
    <source>
        <dbReference type="ARBA" id="ARBA00022827"/>
    </source>
</evidence>
<dbReference type="PANTHER" id="PTHR42877">
    <property type="entry name" value="L-ORNITHINE N(5)-MONOOXYGENASE-RELATED"/>
    <property type="match status" value="1"/>
</dbReference>
<protein>
    <recommendedName>
        <fullName evidence="7">FAD/NAD(P)-binding domain-containing protein</fullName>
    </recommendedName>
</protein>
<evidence type="ECO:0000256" key="2">
    <source>
        <dbReference type="ARBA" id="ARBA00010139"/>
    </source>
</evidence>
<dbReference type="Gene3D" id="3.50.50.60">
    <property type="entry name" value="FAD/NAD(P)-binding domain"/>
    <property type="match status" value="2"/>
</dbReference>
<keyword evidence="4" id="KW-0274">FAD</keyword>
<dbReference type="InterPro" id="IPR036188">
    <property type="entry name" value="FAD/NAD-bd_sf"/>
</dbReference>
<keyword evidence="6" id="KW-1185">Reference proteome</keyword>
<dbReference type="RefSeq" id="XP_056491014.1">
    <property type="nucleotide sequence ID" value="XM_056628280.1"/>
</dbReference>
<name>A0A9W9W5G5_9EURO</name>
<dbReference type="OrthoDB" id="74360at2759"/>
<proteinExistence type="inferred from homology"/>
<dbReference type="SUPFAM" id="SSF51905">
    <property type="entry name" value="FAD/NAD(P)-binding domain"/>
    <property type="match status" value="3"/>
</dbReference>
<comment type="caution">
    <text evidence="5">The sequence shown here is derived from an EMBL/GenBank/DDBJ whole genome shotgun (WGS) entry which is preliminary data.</text>
</comment>
<dbReference type="PANTHER" id="PTHR42877:SF11">
    <property type="entry name" value="MONOOXYGENASE, PUTATIVE (AFU_ORTHOLOGUE AFUA_6G13790)-RELATED"/>
    <property type="match status" value="1"/>
</dbReference>
<dbReference type="Proteomes" id="UP001147747">
    <property type="component" value="Unassembled WGS sequence"/>
</dbReference>
<comment type="cofactor">
    <cofactor evidence="1">
        <name>FAD</name>
        <dbReference type="ChEBI" id="CHEBI:57692"/>
    </cofactor>
</comment>
<dbReference type="InterPro" id="IPR051209">
    <property type="entry name" value="FAD-bind_Monooxygenase_sf"/>
</dbReference>
<comment type="similarity">
    <text evidence="2">Belongs to the FAD-binding monooxygenase family.</text>
</comment>